<organism evidence="4 5">
    <name type="scientific">Seiridium unicorne</name>
    <dbReference type="NCBI Taxonomy" id="138068"/>
    <lineage>
        <taxon>Eukaryota</taxon>
        <taxon>Fungi</taxon>
        <taxon>Dikarya</taxon>
        <taxon>Ascomycota</taxon>
        <taxon>Pezizomycotina</taxon>
        <taxon>Sordariomycetes</taxon>
        <taxon>Xylariomycetidae</taxon>
        <taxon>Amphisphaeriales</taxon>
        <taxon>Sporocadaceae</taxon>
        <taxon>Seiridium</taxon>
    </lineage>
</organism>
<keyword evidence="2" id="KW-1133">Transmembrane helix</keyword>
<accession>A0ABR2UZJ5</accession>
<keyword evidence="5" id="KW-1185">Reference proteome</keyword>
<dbReference type="Proteomes" id="UP001408356">
    <property type="component" value="Unassembled WGS sequence"/>
</dbReference>
<feature type="region of interest" description="Disordered" evidence="1">
    <location>
        <begin position="179"/>
        <end position="224"/>
    </location>
</feature>
<dbReference type="PROSITE" id="PS51257">
    <property type="entry name" value="PROKAR_LIPOPROTEIN"/>
    <property type="match status" value="1"/>
</dbReference>
<feature type="region of interest" description="Disordered" evidence="1">
    <location>
        <begin position="451"/>
        <end position="477"/>
    </location>
</feature>
<proteinExistence type="predicted"/>
<evidence type="ECO:0000313" key="4">
    <source>
        <dbReference type="EMBL" id="KAK9420128.1"/>
    </source>
</evidence>
<evidence type="ECO:0000256" key="1">
    <source>
        <dbReference type="SAM" id="MobiDB-lite"/>
    </source>
</evidence>
<dbReference type="CDD" id="cd00303">
    <property type="entry name" value="retropepsin_like"/>
    <property type="match status" value="1"/>
</dbReference>
<evidence type="ECO:0008006" key="6">
    <source>
        <dbReference type="Google" id="ProtNLM"/>
    </source>
</evidence>
<evidence type="ECO:0000313" key="5">
    <source>
        <dbReference type="Proteomes" id="UP001408356"/>
    </source>
</evidence>
<feature type="compositionally biased region" description="Basic and acidic residues" evidence="1">
    <location>
        <begin position="451"/>
        <end position="468"/>
    </location>
</feature>
<name>A0ABR2UZJ5_9PEZI</name>
<sequence>MRAPVISAISVGLACFFRCAVAYQLNATEWYQLQQAGNGSACIIIDPHASGVEAFPIRVESCSEAGDYSLWRSELSNNATTSGCFTFYNKGYPGSMRLNLARVGQYMVAGMSPSVDGYATQYWITTTENSNTLQISNHAFPGMYLAEVTINETNAVVLMSSSDVGSDAMRWIAADVEHAESPSPTSVEAGTGGSASPTINSGSPSSTLESTSSLLSTPASSGNDTNTSTMPLALGVSLGLGFLFLIGSGWLCWRLCGRRNQRQLKDETSQEKQPSSSPFNRSSTSVEHDPKVTSGEHDPKKWNFPVLLHNDMSTPVELEGLLDTACQEGDWISRRALERLGIFHKRRSVSKEVTVTGIDGEFVNPIGEIVLPWKAGDSDCSFEENTFLIAESPQFDVIIGDKTIQKYKMVQRMKGKSLPIFSYKNPNKAQRDQAAANARLQAERAAANDALFKEYKQQKKQKKDDKGDSQPGDSRST</sequence>
<feature type="chain" id="PRO_5046343154" description="Ricin B lectin domain-containing protein" evidence="3">
    <location>
        <begin position="23"/>
        <end position="477"/>
    </location>
</feature>
<feature type="region of interest" description="Disordered" evidence="1">
    <location>
        <begin position="264"/>
        <end position="298"/>
    </location>
</feature>
<feature type="compositionally biased region" description="Low complexity" evidence="1">
    <location>
        <begin position="201"/>
        <end position="222"/>
    </location>
</feature>
<gene>
    <name evidence="4" type="ORF">SUNI508_06656</name>
</gene>
<reference evidence="4 5" key="1">
    <citation type="journal article" date="2024" name="J. Plant Pathol.">
        <title>Sequence and assembly of the genome of Seiridium unicorne, isolate CBS 538.82, causal agent of cypress canker disease.</title>
        <authorList>
            <person name="Scali E."/>
            <person name="Rocca G.D."/>
            <person name="Danti R."/>
            <person name="Garbelotto M."/>
            <person name="Barberini S."/>
            <person name="Baroncelli R."/>
            <person name="Emiliani G."/>
        </authorList>
    </citation>
    <scope>NUCLEOTIDE SEQUENCE [LARGE SCALE GENOMIC DNA]</scope>
    <source>
        <strain evidence="4 5">BM-138-508</strain>
    </source>
</reference>
<protein>
    <recommendedName>
        <fullName evidence="6">Ricin B lectin domain-containing protein</fullName>
    </recommendedName>
</protein>
<feature type="compositionally biased region" description="Polar residues" evidence="1">
    <location>
        <begin position="182"/>
        <end position="200"/>
    </location>
</feature>
<feature type="transmembrane region" description="Helical" evidence="2">
    <location>
        <begin position="232"/>
        <end position="253"/>
    </location>
</feature>
<evidence type="ECO:0000256" key="2">
    <source>
        <dbReference type="SAM" id="Phobius"/>
    </source>
</evidence>
<keyword evidence="2" id="KW-0472">Membrane</keyword>
<comment type="caution">
    <text evidence="4">The sequence shown here is derived from an EMBL/GenBank/DDBJ whole genome shotgun (WGS) entry which is preliminary data.</text>
</comment>
<feature type="signal peptide" evidence="3">
    <location>
        <begin position="1"/>
        <end position="22"/>
    </location>
</feature>
<feature type="compositionally biased region" description="Basic and acidic residues" evidence="1">
    <location>
        <begin position="286"/>
        <end position="298"/>
    </location>
</feature>
<keyword evidence="3" id="KW-0732">Signal</keyword>
<dbReference type="EMBL" id="JARVKF010000257">
    <property type="protein sequence ID" value="KAK9420128.1"/>
    <property type="molecule type" value="Genomic_DNA"/>
</dbReference>
<dbReference type="InterPro" id="IPR021109">
    <property type="entry name" value="Peptidase_aspartic_dom_sf"/>
</dbReference>
<dbReference type="Gene3D" id="2.40.70.10">
    <property type="entry name" value="Acid Proteases"/>
    <property type="match status" value="1"/>
</dbReference>
<feature type="compositionally biased region" description="Low complexity" evidence="1">
    <location>
        <begin position="275"/>
        <end position="285"/>
    </location>
</feature>
<evidence type="ECO:0000256" key="3">
    <source>
        <dbReference type="SAM" id="SignalP"/>
    </source>
</evidence>
<keyword evidence="2" id="KW-0812">Transmembrane</keyword>